<protein>
    <submittedName>
        <fullName evidence="1">Casein kinase II subunit alpha-1</fullName>
    </submittedName>
</protein>
<name>A0AAW2X7T9_9LAMI</name>
<dbReference type="GO" id="GO:0016301">
    <property type="term" value="F:kinase activity"/>
    <property type="evidence" value="ECO:0007669"/>
    <property type="project" value="UniProtKB-KW"/>
</dbReference>
<evidence type="ECO:0000313" key="1">
    <source>
        <dbReference type="EMBL" id="KAL0450205.1"/>
    </source>
</evidence>
<reference evidence="1" key="1">
    <citation type="submission" date="2020-06" db="EMBL/GenBank/DDBJ databases">
        <authorList>
            <person name="Li T."/>
            <person name="Hu X."/>
            <person name="Zhang T."/>
            <person name="Song X."/>
            <person name="Zhang H."/>
            <person name="Dai N."/>
            <person name="Sheng W."/>
            <person name="Hou X."/>
            <person name="Wei L."/>
        </authorList>
    </citation>
    <scope>NUCLEOTIDE SEQUENCE</scope>
    <source>
        <strain evidence="1">KEN1</strain>
        <tissue evidence="1">Leaf</tissue>
    </source>
</reference>
<keyword evidence="1" id="KW-0418">Kinase</keyword>
<gene>
    <name evidence="1" type="ORF">Slati_1576900</name>
</gene>
<accession>A0AAW2X7T9</accession>
<dbReference type="AlphaFoldDB" id="A0AAW2X7T9"/>
<sequence length="111" mass="12948">MTRMMMMKNHFYLQHFLIHRVVQKTLTLKSYIIHRHNIVCALVALWPPVTHLPAPGSSPSSYFHTITKIGDAVSPEIYSSGMSKARVYTDVNVLRPREYWDYENLTVQWGK</sequence>
<comment type="caution">
    <text evidence="1">The sequence shown here is derived from an EMBL/GenBank/DDBJ whole genome shotgun (WGS) entry which is preliminary data.</text>
</comment>
<reference evidence="1" key="2">
    <citation type="journal article" date="2024" name="Plant">
        <title>Genomic evolution and insights into agronomic trait innovations of Sesamum species.</title>
        <authorList>
            <person name="Miao H."/>
            <person name="Wang L."/>
            <person name="Qu L."/>
            <person name="Liu H."/>
            <person name="Sun Y."/>
            <person name="Le M."/>
            <person name="Wang Q."/>
            <person name="Wei S."/>
            <person name="Zheng Y."/>
            <person name="Lin W."/>
            <person name="Duan Y."/>
            <person name="Cao H."/>
            <person name="Xiong S."/>
            <person name="Wang X."/>
            <person name="Wei L."/>
            <person name="Li C."/>
            <person name="Ma Q."/>
            <person name="Ju M."/>
            <person name="Zhao R."/>
            <person name="Li G."/>
            <person name="Mu C."/>
            <person name="Tian Q."/>
            <person name="Mei H."/>
            <person name="Zhang T."/>
            <person name="Gao T."/>
            <person name="Zhang H."/>
        </authorList>
    </citation>
    <scope>NUCLEOTIDE SEQUENCE</scope>
    <source>
        <strain evidence="1">KEN1</strain>
    </source>
</reference>
<keyword evidence="1" id="KW-0808">Transferase</keyword>
<proteinExistence type="predicted"/>
<organism evidence="1">
    <name type="scientific">Sesamum latifolium</name>
    <dbReference type="NCBI Taxonomy" id="2727402"/>
    <lineage>
        <taxon>Eukaryota</taxon>
        <taxon>Viridiplantae</taxon>
        <taxon>Streptophyta</taxon>
        <taxon>Embryophyta</taxon>
        <taxon>Tracheophyta</taxon>
        <taxon>Spermatophyta</taxon>
        <taxon>Magnoliopsida</taxon>
        <taxon>eudicotyledons</taxon>
        <taxon>Gunneridae</taxon>
        <taxon>Pentapetalae</taxon>
        <taxon>asterids</taxon>
        <taxon>lamiids</taxon>
        <taxon>Lamiales</taxon>
        <taxon>Pedaliaceae</taxon>
        <taxon>Sesamum</taxon>
    </lineage>
</organism>
<dbReference type="EMBL" id="JACGWN010000005">
    <property type="protein sequence ID" value="KAL0450205.1"/>
    <property type="molecule type" value="Genomic_DNA"/>
</dbReference>